<proteinExistence type="inferred from homology"/>
<dbReference type="FunFam" id="3.40.630.30:FF:000046">
    <property type="entry name" value="Dopamine N-acetyltransferase"/>
    <property type="match status" value="1"/>
</dbReference>
<dbReference type="GO" id="GO:0004059">
    <property type="term" value="F:aralkylamine N-acetyltransferase activity"/>
    <property type="evidence" value="ECO:0007669"/>
    <property type="project" value="UniProtKB-EC"/>
</dbReference>
<evidence type="ECO:0000256" key="8">
    <source>
        <dbReference type="ARBA" id="ARBA00051711"/>
    </source>
</evidence>
<evidence type="ECO:0000256" key="3">
    <source>
        <dbReference type="ARBA" id="ARBA00038182"/>
    </source>
</evidence>
<gene>
    <name evidence="14" type="ORF">CYNAS_LOCUS11800</name>
</gene>
<feature type="domain" description="N-acetyltransferase" evidence="13">
    <location>
        <begin position="5"/>
        <end position="227"/>
    </location>
</feature>
<dbReference type="PROSITE" id="PS51186">
    <property type="entry name" value="GNAT"/>
    <property type="match status" value="1"/>
</dbReference>
<dbReference type="InterPro" id="IPR016181">
    <property type="entry name" value="Acyl_CoA_acyltransferase"/>
</dbReference>
<evidence type="ECO:0000256" key="2">
    <source>
        <dbReference type="ARBA" id="ARBA00037926"/>
    </source>
</evidence>
<comment type="catalytic activity">
    <reaction evidence="6">
        <text>serotonin + octadecanoyl-CoA = N-octadecanoyl-serotonin + CoA + H(+)</text>
        <dbReference type="Rhea" id="RHEA:51400"/>
        <dbReference type="ChEBI" id="CHEBI:15378"/>
        <dbReference type="ChEBI" id="CHEBI:57287"/>
        <dbReference type="ChEBI" id="CHEBI:57394"/>
        <dbReference type="ChEBI" id="CHEBI:134065"/>
        <dbReference type="ChEBI" id="CHEBI:350546"/>
    </reaction>
    <physiologicalReaction direction="left-to-right" evidence="6">
        <dbReference type="Rhea" id="RHEA:51401"/>
    </physiologicalReaction>
</comment>
<reference evidence="14" key="1">
    <citation type="submission" date="2023-07" db="EMBL/GenBank/DDBJ databases">
        <authorList>
            <consortium name="CYATHOMIX"/>
        </authorList>
    </citation>
    <scope>NUCLEOTIDE SEQUENCE</scope>
    <source>
        <strain evidence="14">N/A</strain>
    </source>
</reference>
<keyword evidence="15" id="KW-1185">Reference proteome</keyword>
<dbReference type="Proteomes" id="UP001176961">
    <property type="component" value="Unassembled WGS sequence"/>
</dbReference>
<comment type="catalytic activity">
    <reaction evidence="9">
        <text>serotonin + (9Z)-octadecenoyl-CoA = N-(9Z-octadecenoyl)-serotonin + CoA + H(+)</text>
        <dbReference type="Rhea" id="RHEA:51392"/>
        <dbReference type="ChEBI" id="CHEBI:15378"/>
        <dbReference type="ChEBI" id="CHEBI:57287"/>
        <dbReference type="ChEBI" id="CHEBI:57387"/>
        <dbReference type="ChEBI" id="CHEBI:134064"/>
        <dbReference type="ChEBI" id="CHEBI:350546"/>
    </reaction>
    <physiologicalReaction direction="left-to-right" evidence="9">
        <dbReference type="Rhea" id="RHEA:51393"/>
    </physiologicalReaction>
</comment>
<comment type="similarity">
    <text evidence="3">Belongs to the acetyltransferase family. AANAT subfamily.</text>
</comment>
<accession>A0AA36GX63</accession>
<evidence type="ECO:0000256" key="7">
    <source>
        <dbReference type="ARBA" id="ARBA00051284"/>
    </source>
</evidence>
<evidence type="ECO:0000256" key="6">
    <source>
        <dbReference type="ARBA" id="ARBA00050849"/>
    </source>
</evidence>
<evidence type="ECO:0000256" key="5">
    <source>
        <dbReference type="ARBA" id="ARBA00050189"/>
    </source>
</evidence>
<evidence type="ECO:0000256" key="1">
    <source>
        <dbReference type="ARBA" id="ARBA00022679"/>
    </source>
</evidence>
<evidence type="ECO:0000259" key="13">
    <source>
        <dbReference type="PROSITE" id="PS51186"/>
    </source>
</evidence>
<evidence type="ECO:0000256" key="11">
    <source>
        <dbReference type="ARBA" id="ARBA00052335"/>
    </source>
</evidence>
<sequence length="228" mass="25733">MLDNFRFLSVTEDRADEILQFLLNQFGPNEPITKSIRATKDDVIDFYRDLTKSACKFDKYSTLVYDENRLVGICLCSLCLPGSADASSSTKIKENHDYTEEISNGSYKQHKGNQITVLVHILEEELKRLLSKSKFMELDILCIHKDYAGRGLGKELTRRATEMARAEGCEYLAAVATAGASQAIFKKYGWKTLVEIPYTDYCENGNPVFQNLHDGHQSAKAMALKLNL</sequence>
<comment type="catalytic activity">
    <reaction evidence="11">
        <text>dopamine + hexadecanoyl-CoA = N-hexadecanoyl-dopamine + CoA + H(+)</text>
        <dbReference type="Rhea" id="RHEA:51376"/>
        <dbReference type="ChEBI" id="CHEBI:15378"/>
        <dbReference type="ChEBI" id="CHEBI:57287"/>
        <dbReference type="ChEBI" id="CHEBI:57379"/>
        <dbReference type="ChEBI" id="CHEBI:59905"/>
        <dbReference type="ChEBI" id="CHEBI:134058"/>
    </reaction>
    <physiologicalReaction direction="left-to-right" evidence="11">
        <dbReference type="Rhea" id="RHEA:51377"/>
    </physiologicalReaction>
</comment>
<comment type="catalytic activity">
    <reaction evidence="10">
        <text>serotonin + hexadecanoyl-CoA = N-hexadecanoyl-serotonin + CoA + H(+)</text>
        <dbReference type="Rhea" id="RHEA:51384"/>
        <dbReference type="ChEBI" id="CHEBI:15378"/>
        <dbReference type="ChEBI" id="CHEBI:57287"/>
        <dbReference type="ChEBI" id="CHEBI:57379"/>
        <dbReference type="ChEBI" id="CHEBI:134059"/>
        <dbReference type="ChEBI" id="CHEBI:350546"/>
    </reaction>
    <physiologicalReaction direction="left-to-right" evidence="10">
        <dbReference type="Rhea" id="RHEA:51385"/>
    </physiologicalReaction>
</comment>
<dbReference type="Pfam" id="PF00583">
    <property type="entry name" value="Acetyltransf_1"/>
    <property type="match status" value="1"/>
</dbReference>
<evidence type="ECO:0000256" key="9">
    <source>
        <dbReference type="ARBA" id="ARBA00051823"/>
    </source>
</evidence>
<evidence type="ECO:0000313" key="14">
    <source>
        <dbReference type="EMBL" id="CAJ0599817.1"/>
    </source>
</evidence>
<comment type="catalytic activity">
    <reaction evidence="7">
        <text>serotonin + (5Z,8Z,11Z,14Z)-eicosatetraenoyl-CoA = N-[(5Z,8Z,11Z,14Z)-eicosatetraenoyl]-serotonin + CoA + H(+)</text>
        <dbReference type="Rhea" id="RHEA:51396"/>
        <dbReference type="ChEBI" id="CHEBI:15378"/>
        <dbReference type="ChEBI" id="CHEBI:57287"/>
        <dbReference type="ChEBI" id="CHEBI:57368"/>
        <dbReference type="ChEBI" id="CHEBI:132255"/>
        <dbReference type="ChEBI" id="CHEBI:350546"/>
    </reaction>
    <physiologicalReaction direction="left-to-right" evidence="7">
        <dbReference type="Rhea" id="RHEA:51397"/>
    </physiologicalReaction>
</comment>
<comment type="caution">
    <text evidence="14">The sequence shown here is derived from an EMBL/GenBank/DDBJ whole genome shotgun (WGS) entry which is preliminary data.</text>
</comment>
<evidence type="ECO:0000256" key="4">
    <source>
        <dbReference type="ARBA" id="ARBA00039114"/>
    </source>
</evidence>
<dbReference type="SUPFAM" id="SSF55729">
    <property type="entry name" value="Acyl-CoA N-acyltransferases (Nat)"/>
    <property type="match status" value="1"/>
</dbReference>
<keyword evidence="1" id="KW-0808">Transferase</keyword>
<evidence type="ECO:0000256" key="10">
    <source>
        <dbReference type="ARBA" id="ARBA00052178"/>
    </source>
</evidence>
<evidence type="ECO:0000256" key="12">
    <source>
        <dbReference type="ARBA" id="ARBA00052491"/>
    </source>
</evidence>
<dbReference type="InterPro" id="IPR000182">
    <property type="entry name" value="GNAT_dom"/>
</dbReference>
<comment type="catalytic activity">
    <reaction evidence="5">
        <text>dopamine + (9Z)-octadecenoyl-CoA = N-(9Z-octadecanoyl)-dopamine + CoA + H(+)</text>
        <dbReference type="Rhea" id="RHEA:51380"/>
        <dbReference type="ChEBI" id="CHEBI:15378"/>
        <dbReference type="ChEBI" id="CHEBI:31883"/>
        <dbReference type="ChEBI" id="CHEBI:57287"/>
        <dbReference type="ChEBI" id="CHEBI:57387"/>
        <dbReference type="ChEBI" id="CHEBI:59905"/>
    </reaction>
    <physiologicalReaction direction="left-to-right" evidence="5">
        <dbReference type="Rhea" id="RHEA:51381"/>
    </physiologicalReaction>
</comment>
<comment type="catalytic activity">
    <reaction evidence="12">
        <text>serotonin + acetyl-CoA = N-acetylserotonin + CoA + H(+)</text>
        <dbReference type="Rhea" id="RHEA:25217"/>
        <dbReference type="ChEBI" id="CHEBI:15378"/>
        <dbReference type="ChEBI" id="CHEBI:17697"/>
        <dbReference type="ChEBI" id="CHEBI:57287"/>
        <dbReference type="ChEBI" id="CHEBI:57288"/>
        <dbReference type="ChEBI" id="CHEBI:350546"/>
        <dbReference type="EC" id="2.3.1.87"/>
    </reaction>
    <physiologicalReaction direction="left-to-right" evidence="12">
        <dbReference type="Rhea" id="RHEA:25218"/>
    </physiologicalReaction>
</comment>
<dbReference type="Gene3D" id="3.40.630.30">
    <property type="match status" value="1"/>
</dbReference>
<dbReference type="EC" id="2.3.1.87" evidence="4"/>
<comment type="catalytic activity">
    <reaction evidence="8">
        <text>dopamine + acetyl-CoA = N-acetyldopamine + CoA + H(+)</text>
        <dbReference type="Rhea" id="RHEA:51388"/>
        <dbReference type="ChEBI" id="CHEBI:15378"/>
        <dbReference type="ChEBI" id="CHEBI:57287"/>
        <dbReference type="ChEBI" id="CHEBI:57288"/>
        <dbReference type="ChEBI" id="CHEBI:59905"/>
        <dbReference type="ChEBI" id="CHEBI:125678"/>
    </reaction>
    <physiologicalReaction direction="left-to-right" evidence="8">
        <dbReference type="Rhea" id="RHEA:51389"/>
    </physiologicalReaction>
</comment>
<protein>
    <recommendedName>
        <fullName evidence="4">aralkylamine N-acetyltransferase</fullName>
        <ecNumber evidence="4">2.3.1.87</ecNumber>
    </recommendedName>
</protein>
<dbReference type="EMBL" id="CATQJL010000223">
    <property type="protein sequence ID" value="CAJ0599817.1"/>
    <property type="molecule type" value="Genomic_DNA"/>
</dbReference>
<comment type="pathway">
    <text evidence="2">Aromatic compound metabolism; melatonin biosynthesis; melatonin from serotonin: step 1/2.</text>
</comment>
<dbReference type="CDD" id="cd04301">
    <property type="entry name" value="NAT_SF"/>
    <property type="match status" value="1"/>
</dbReference>
<dbReference type="PANTHER" id="PTHR20905">
    <property type="entry name" value="N-ACETYLTRANSFERASE-RELATED"/>
    <property type="match status" value="1"/>
</dbReference>
<organism evidence="14 15">
    <name type="scientific">Cylicocyclus nassatus</name>
    <name type="common">Nematode worm</name>
    <dbReference type="NCBI Taxonomy" id="53992"/>
    <lineage>
        <taxon>Eukaryota</taxon>
        <taxon>Metazoa</taxon>
        <taxon>Ecdysozoa</taxon>
        <taxon>Nematoda</taxon>
        <taxon>Chromadorea</taxon>
        <taxon>Rhabditida</taxon>
        <taxon>Rhabditina</taxon>
        <taxon>Rhabditomorpha</taxon>
        <taxon>Strongyloidea</taxon>
        <taxon>Strongylidae</taxon>
        <taxon>Cylicocyclus</taxon>
    </lineage>
</organism>
<dbReference type="AlphaFoldDB" id="A0AA36GX63"/>
<name>A0AA36GX63_CYLNA</name>
<dbReference type="PANTHER" id="PTHR20905:SF1">
    <property type="entry name" value="AT07410P-RELATED"/>
    <property type="match status" value="1"/>
</dbReference>
<evidence type="ECO:0000313" key="15">
    <source>
        <dbReference type="Proteomes" id="UP001176961"/>
    </source>
</evidence>